<dbReference type="Pfam" id="PF00515">
    <property type="entry name" value="TPR_1"/>
    <property type="match status" value="1"/>
</dbReference>
<evidence type="ECO:0000256" key="4">
    <source>
        <dbReference type="SAM" id="SignalP"/>
    </source>
</evidence>
<dbReference type="EMBL" id="JBHUPD010000002">
    <property type="protein sequence ID" value="MFD2872741.1"/>
    <property type="molecule type" value="Genomic_DNA"/>
</dbReference>
<accession>A0ABW5YBT9</accession>
<feature type="signal peptide" evidence="4">
    <location>
        <begin position="1"/>
        <end position="18"/>
    </location>
</feature>
<dbReference type="InterPro" id="IPR019734">
    <property type="entry name" value="TPR_rpt"/>
</dbReference>
<gene>
    <name evidence="5" type="ORF">ACFS5N_09695</name>
</gene>
<dbReference type="PANTHER" id="PTHR44858">
    <property type="entry name" value="TETRATRICOPEPTIDE REPEAT PROTEIN 6"/>
    <property type="match status" value="1"/>
</dbReference>
<keyword evidence="1" id="KW-0677">Repeat</keyword>
<dbReference type="PANTHER" id="PTHR44858:SF1">
    <property type="entry name" value="UDP-N-ACETYLGLUCOSAMINE--PEPTIDE N-ACETYLGLUCOSAMINYLTRANSFERASE SPINDLY-RELATED"/>
    <property type="match status" value="1"/>
</dbReference>
<dbReference type="Gene3D" id="1.25.40.10">
    <property type="entry name" value="Tetratricopeptide repeat domain"/>
    <property type="match status" value="2"/>
</dbReference>
<comment type="caution">
    <text evidence="5">The sequence shown here is derived from an EMBL/GenBank/DDBJ whole genome shotgun (WGS) entry which is preliminary data.</text>
</comment>
<dbReference type="InterPro" id="IPR011990">
    <property type="entry name" value="TPR-like_helical_dom_sf"/>
</dbReference>
<sequence length="221" mass="24482">MKRLLVLFWLSLPLCLMAQSDSTDNKAHETASSQADEYTYLIRANDNIEKGDLKSAGINIEKAFAINPNSADAHNTRGLLETHLHLYKGALADFSEAIKLQGPKGGPNLWKAYNNRGYCQSQLHDYAGAYADYEKALSFNPNSAMANLNMGNLNIDLKHYNKAILYYTNALVADEKFGKAYNNRGLAKYLTGDKKGGCADLNKALQLGYAEAKQNLINYCK</sequence>
<dbReference type="SUPFAM" id="SSF48452">
    <property type="entry name" value="TPR-like"/>
    <property type="match status" value="1"/>
</dbReference>
<proteinExistence type="predicted"/>
<evidence type="ECO:0000256" key="3">
    <source>
        <dbReference type="PROSITE-ProRule" id="PRU00339"/>
    </source>
</evidence>
<reference evidence="6" key="1">
    <citation type="journal article" date="2019" name="Int. J. Syst. Evol. Microbiol.">
        <title>The Global Catalogue of Microorganisms (GCM) 10K type strain sequencing project: providing services to taxonomists for standard genome sequencing and annotation.</title>
        <authorList>
            <consortium name="The Broad Institute Genomics Platform"/>
            <consortium name="The Broad Institute Genome Sequencing Center for Infectious Disease"/>
            <person name="Wu L."/>
            <person name="Ma J."/>
        </authorList>
    </citation>
    <scope>NUCLEOTIDE SEQUENCE [LARGE SCALE GENOMIC DNA]</scope>
    <source>
        <strain evidence="6">KCTC 22437</strain>
    </source>
</reference>
<dbReference type="PROSITE" id="PS50005">
    <property type="entry name" value="TPR"/>
    <property type="match status" value="1"/>
</dbReference>
<evidence type="ECO:0000313" key="5">
    <source>
        <dbReference type="EMBL" id="MFD2872741.1"/>
    </source>
</evidence>
<feature type="chain" id="PRO_5046794489" evidence="4">
    <location>
        <begin position="19"/>
        <end position="221"/>
    </location>
</feature>
<evidence type="ECO:0000313" key="6">
    <source>
        <dbReference type="Proteomes" id="UP001597557"/>
    </source>
</evidence>
<dbReference type="InterPro" id="IPR050498">
    <property type="entry name" value="Ycf3"/>
</dbReference>
<keyword evidence="4" id="KW-0732">Signal</keyword>
<dbReference type="Pfam" id="PF13181">
    <property type="entry name" value="TPR_8"/>
    <property type="match status" value="1"/>
</dbReference>
<evidence type="ECO:0000256" key="2">
    <source>
        <dbReference type="ARBA" id="ARBA00022803"/>
    </source>
</evidence>
<protein>
    <submittedName>
        <fullName evidence="5">Tetratricopeptide repeat protein</fullName>
    </submittedName>
</protein>
<evidence type="ECO:0000256" key="1">
    <source>
        <dbReference type="ARBA" id="ARBA00022737"/>
    </source>
</evidence>
<name>A0ABW5YBT9_9SPHI</name>
<organism evidence="5 6">
    <name type="scientific">Mucilaginibacter ximonensis</name>
    <dbReference type="NCBI Taxonomy" id="538021"/>
    <lineage>
        <taxon>Bacteria</taxon>
        <taxon>Pseudomonadati</taxon>
        <taxon>Bacteroidota</taxon>
        <taxon>Sphingobacteriia</taxon>
        <taxon>Sphingobacteriales</taxon>
        <taxon>Sphingobacteriaceae</taxon>
        <taxon>Mucilaginibacter</taxon>
    </lineage>
</organism>
<keyword evidence="2 3" id="KW-0802">TPR repeat</keyword>
<dbReference type="SMART" id="SM00028">
    <property type="entry name" value="TPR"/>
    <property type="match status" value="5"/>
</dbReference>
<feature type="repeat" description="TPR" evidence="3">
    <location>
        <begin position="110"/>
        <end position="143"/>
    </location>
</feature>
<dbReference type="Proteomes" id="UP001597557">
    <property type="component" value="Unassembled WGS sequence"/>
</dbReference>
<dbReference type="RefSeq" id="WP_377184754.1">
    <property type="nucleotide sequence ID" value="NZ_JBHUPD010000002.1"/>
</dbReference>
<keyword evidence="6" id="KW-1185">Reference proteome</keyword>